<dbReference type="Proteomes" id="UP001239680">
    <property type="component" value="Unassembled WGS sequence"/>
</dbReference>
<comment type="similarity">
    <text evidence="1">Belongs to the ATP-dependent AMP-binding enzyme family.</text>
</comment>
<organism evidence="3 4">
    <name type="scientific">Pseudogemmobacter lacusdianii</name>
    <dbReference type="NCBI Taxonomy" id="3069608"/>
    <lineage>
        <taxon>Bacteria</taxon>
        <taxon>Pseudomonadati</taxon>
        <taxon>Pseudomonadota</taxon>
        <taxon>Alphaproteobacteria</taxon>
        <taxon>Rhodobacterales</taxon>
        <taxon>Paracoccaceae</taxon>
        <taxon>Pseudogemmobacter</taxon>
    </lineage>
</organism>
<keyword evidence="4" id="KW-1185">Reference proteome</keyword>
<dbReference type="InterPro" id="IPR000873">
    <property type="entry name" value="AMP-dep_synth/lig_dom"/>
</dbReference>
<dbReference type="PROSITE" id="PS00455">
    <property type="entry name" value="AMP_BINDING"/>
    <property type="match status" value="1"/>
</dbReference>
<name>A0ABU0W183_9RHOB</name>
<dbReference type="InterPro" id="IPR020845">
    <property type="entry name" value="AMP-binding_CS"/>
</dbReference>
<protein>
    <submittedName>
        <fullName evidence="3">AMP-binding protein</fullName>
    </submittedName>
</protein>
<dbReference type="SUPFAM" id="SSF56801">
    <property type="entry name" value="Acetyl-CoA synthetase-like"/>
    <property type="match status" value="1"/>
</dbReference>
<gene>
    <name evidence="3" type="ORF">Q9295_15485</name>
</gene>
<evidence type="ECO:0000259" key="2">
    <source>
        <dbReference type="Pfam" id="PF00501"/>
    </source>
</evidence>
<dbReference type="EMBL" id="JAVDBT010000016">
    <property type="protein sequence ID" value="MDQ2067779.1"/>
    <property type="molecule type" value="Genomic_DNA"/>
</dbReference>
<accession>A0ABU0W183</accession>
<sequence length="518" mass="54928">MGAETAFQALCRAAQTATGITFYDRPTEPGVKLSYARLQRKAEQAANLLVSLDLPRQARVALIARNDADFVTLFFAVQAAGCTPCNLAEPHPRKDRMAEVQRLAQYLAAAKADLLIADDDILEMVRGSALVASVQLVASQSLLDETEATAFVPRQHEAADLAVIQFTSGTTSQPKAIALGHSALDHAVRALCTRLQVGPSDCALSWLPLAHDMGFVGMLLCSVYSGIELHLLSPRAFLRAPLDWLDLCARTGASITYVPPFGLELCSRRQQAENRPLPALAKLRVIGVGAEPIKAQVLQEFIARFGLGGREGVIHPSYGMAELGLGVSIGSGIREGICTDNGGGYLDCGAPLPGVDVSIVDPEGQLCAEGQAGRICVSAPSLATGLATFAHPKTAQPLYDTGDIGFLRSQQLFVVGRGDHAAKVNGRMINLDDIDQLLRETTGCTSKDVVSVLEEGPDGRAALVIYLHSTAAAEPEVKGLEAAVFQAFGAPCRIVLTPTSPTRFSASGKVIRKSPDRV</sequence>
<dbReference type="InterPro" id="IPR042099">
    <property type="entry name" value="ANL_N_sf"/>
</dbReference>
<comment type="caution">
    <text evidence="3">The sequence shown here is derived from an EMBL/GenBank/DDBJ whole genome shotgun (WGS) entry which is preliminary data.</text>
</comment>
<reference evidence="3 4" key="1">
    <citation type="submission" date="2023-08" db="EMBL/GenBank/DDBJ databases">
        <title>Characterization of two Paracoccaceae strains isolated from Phycosphere and proposal of Xinfangfangia lacusdiani sp. nov.</title>
        <authorList>
            <person name="Deng Y."/>
            <person name="Zhang Y.Q."/>
        </authorList>
    </citation>
    <scope>NUCLEOTIDE SEQUENCE [LARGE SCALE GENOMIC DNA]</scope>
    <source>
        <strain evidence="3 4">CPCC 101601</strain>
    </source>
</reference>
<evidence type="ECO:0000313" key="4">
    <source>
        <dbReference type="Proteomes" id="UP001239680"/>
    </source>
</evidence>
<dbReference type="RefSeq" id="WP_306681488.1">
    <property type="nucleotide sequence ID" value="NZ_JAVDBT010000016.1"/>
</dbReference>
<dbReference type="PANTHER" id="PTHR22754:SF32">
    <property type="entry name" value="DISCO-INTERACTING PROTEIN 2"/>
    <property type="match status" value="1"/>
</dbReference>
<feature type="domain" description="AMP-dependent synthetase/ligase" evidence="2">
    <location>
        <begin position="23"/>
        <end position="385"/>
    </location>
</feature>
<dbReference type="Pfam" id="PF00501">
    <property type="entry name" value="AMP-binding"/>
    <property type="match status" value="1"/>
</dbReference>
<dbReference type="PANTHER" id="PTHR22754">
    <property type="entry name" value="DISCO-INTERACTING PROTEIN 2 DIP2 -RELATED"/>
    <property type="match status" value="1"/>
</dbReference>
<evidence type="ECO:0000313" key="3">
    <source>
        <dbReference type="EMBL" id="MDQ2067779.1"/>
    </source>
</evidence>
<proteinExistence type="inferred from homology"/>
<dbReference type="Gene3D" id="3.40.50.12780">
    <property type="entry name" value="N-terminal domain of ligase-like"/>
    <property type="match status" value="1"/>
</dbReference>
<evidence type="ECO:0000256" key="1">
    <source>
        <dbReference type="ARBA" id="ARBA00006432"/>
    </source>
</evidence>